<dbReference type="OrthoDB" id="6279836at2759"/>
<accession>A0A8J4SJK5</accession>
<dbReference type="EMBL" id="LUCH01009560">
    <property type="protein sequence ID" value="KAF5395985.1"/>
    <property type="molecule type" value="Genomic_DNA"/>
</dbReference>
<evidence type="ECO:0000313" key="2">
    <source>
        <dbReference type="Proteomes" id="UP000748531"/>
    </source>
</evidence>
<sequence length="158" mass="17764">MSTQTAYKASYWKPIGWHSAPLSCVRVTFTRGDTHWPGRPEMIAQLCTCLVVVMLTEIDCIVELITRDLDAGLIATSLSTKSSIEQFVINTDLFISNYFGKVQLQIIDWNESAHCSSLRRAIDRTSEDQQTWVPHYLGYRLRADAEKTVTNTSTTGAS</sequence>
<comment type="caution">
    <text evidence="1">The sequence shown here is derived from an EMBL/GenBank/DDBJ whole genome shotgun (WGS) entry which is preliminary data.</text>
</comment>
<dbReference type="AlphaFoldDB" id="A0A8J4SJK5"/>
<evidence type="ECO:0000313" key="1">
    <source>
        <dbReference type="EMBL" id="KAF5395985.1"/>
    </source>
</evidence>
<gene>
    <name evidence="1" type="ORF">PHET_11115</name>
</gene>
<protein>
    <submittedName>
        <fullName evidence="1">Uncharacterized protein</fullName>
    </submittedName>
</protein>
<organism evidence="1 2">
    <name type="scientific">Paragonimus heterotremus</name>
    <dbReference type="NCBI Taxonomy" id="100268"/>
    <lineage>
        <taxon>Eukaryota</taxon>
        <taxon>Metazoa</taxon>
        <taxon>Spiralia</taxon>
        <taxon>Lophotrochozoa</taxon>
        <taxon>Platyhelminthes</taxon>
        <taxon>Trematoda</taxon>
        <taxon>Digenea</taxon>
        <taxon>Plagiorchiida</taxon>
        <taxon>Troglotremata</taxon>
        <taxon>Troglotrematidae</taxon>
        <taxon>Paragonimus</taxon>
    </lineage>
</organism>
<name>A0A8J4SJK5_9TREM</name>
<proteinExistence type="predicted"/>
<dbReference type="Proteomes" id="UP000748531">
    <property type="component" value="Unassembled WGS sequence"/>
</dbReference>
<reference evidence="1" key="1">
    <citation type="submission" date="2019-05" db="EMBL/GenBank/DDBJ databases">
        <title>Annotation for the trematode Paragonimus heterotremus.</title>
        <authorList>
            <person name="Choi Y.-J."/>
        </authorList>
    </citation>
    <scope>NUCLEOTIDE SEQUENCE</scope>
    <source>
        <strain evidence="1">LC</strain>
    </source>
</reference>
<keyword evidence="2" id="KW-1185">Reference proteome</keyword>